<sequence>MATAWTPYLCLVRLVERNPRIPGACARCSAQKEKCEGAIWKAPESPPVTSPAAQRAVGAAAGDHNGLDASTRVPSLELAVAELEKKVDVLGAQVQRVEDMLKVVMSAVAPASSS</sequence>
<reference evidence="2 3" key="1">
    <citation type="journal article" date="2016" name="Mol. Biol. Evol.">
        <title>Comparative Genomics of Early-Diverging Mushroom-Forming Fungi Provides Insights into the Origins of Lignocellulose Decay Capabilities.</title>
        <authorList>
            <person name="Nagy L.G."/>
            <person name="Riley R."/>
            <person name="Tritt A."/>
            <person name="Adam C."/>
            <person name="Daum C."/>
            <person name="Floudas D."/>
            <person name="Sun H."/>
            <person name="Yadav J.S."/>
            <person name="Pangilinan J."/>
            <person name="Larsson K.H."/>
            <person name="Matsuura K."/>
            <person name="Barry K."/>
            <person name="Labutti K."/>
            <person name="Kuo R."/>
            <person name="Ohm R.A."/>
            <person name="Bhattacharya S.S."/>
            <person name="Shirouzu T."/>
            <person name="Yoshinaga Y."/>
            <person name="Martin F.M."/>
            <person name="Grigoriev I.V."/>
            <person name="Hibbett D.S."/>
        </authorList>
    </citation>
    <scope>NUCLEOTIDE SEQUENCE [LARGE SCALE GENOMIC DNA]</scope>
    <source>
        <strain evidence="2 3">HHB12029</strain>
    </source>
</reference>
<dbReference type="Proteomes" id="UP000077266">
    <property type="component" value="Unassembled WGS sequence"/>
</dbReference>
<feature type="compositionally biased region" description="Low complexity" evidence="1">
    <location>
        <begin position="52"/>
        <end position="61"/>
    </location>
</feature>
<organism evidence="2 3">
    <name type="scientific">Exidia glandulosa HHB12029</name>
    <dbReference type="NCBI Taxonomy" id="1314781"/>
    <lineage>
        <taxon>Eukaryota</taxon>
        <taxon>Fungi</taxon>
        <taxon>Dikarya</taxon>
        <taxon>Basidiomycota</taxon>
        <taxon>Agaricomycotina</taxon>
        <taxon>Agaricomycetes</taxon>
        <taxon>Auriculariales</taxon>
        <taxon>Exidiaceae</taxon>
        <taxon>Exidia</taxon>
    </lineage>
</organism>
<evidence type="ECO:0000256" key="1">
    <source>
        <dbReference type="SAM" id="MobiDB-lite"/>
    </source>
</evidence>
<gene>
    <name evidence="2" type="ORF">EXIGLDRAFT_761325</name>
</gene>
<dbReference type="AlphaFoldDB" id="A0A165NHT7"/>
<accession>A0A165NHT7</accession>
<evidence type="ECO:0000313" key="3">
    <source>
        <dbReference type="Proteomes" id="UP000077266"/>
    </source>
</evidence>
<dbReference type="InParanoid" id="A0A165NHT7"/>
<proteinExistence type="predicted"/>
<evidence type="ECO:0000313" key="2">
    <source>
        <dbReference type="EMBL" id="KZW00768.1"/>
    </source>
</evidence>
<name>A0A165NHT7_EXIGL</name>
<protein>
    <recommendedName>
        <fullName evidence="4">Zn(2)-C6 fungal-type domain-containing protein</fullName>
    </recommendedName>
</protein>
<dbReference type="EMBL" id="KV425898">
    <property type="protein sequence ID" value="KZW00768.1"/>
    <property type="molecule type" value="Genomic_DNA"/>
</dbReference>
<evidence type="ECO:0008006" key="4">
    <source>
        <dbReference type="Google" id="ProtNLM"/>
    </source>
</evidence>
<feature type="region of interest" description="Disordered" evidence="1">
    <location>
        <begin position="41"/>
        <end position="68"/>
    </location>
</feature>
<keyword evidence="3" id="KW-1185">Reference proteome</keyword>